<dbReference type="InParanoid" id="A0A0C3D803"/>
<protein>
    <submittedName>
        <fullName evidence="1">Uncharacterized protein</fullName>
    </submittedName>
</protein>
<reference evidence="2" key="2">
    <citation type="submission" date="2015-01" db="EMBL/GenBank/DDBJ databases">
        <title>Evolutionary Origins and Diversification of the Mycorrhizal Mutualists.</title>
        <authorList>
            <consortium name="DOE Joint Genome Institute"/>
            <consortium name="Mycorrhizal Genomics Consortium"/>
            <person name="Kohler A."/>
            <person name="Kuo A."/>
            <person name="Nagy L.G."/>
            <person name="Floudas D."/>
            <person name="Copeland A."/>
            <person name="Barry K.W."/>
            <person name="Cichocki N."/>
            <person name="Veneault-Fourrey C."/>
            <person name="LaButti K."/>
            <person name="Lindquist E.A."/>
            <person name="Lipzen A."/>
            <person name="Lundell T."/>
            <person name="Morin E."/>
            <person name="Murat C."/>
            <person name="Riley R."/>
            <person name="Ohm R."/>
            <person name="Sun H."/>
            <person name="Tunlid A."/>
            <person name="Henrissat B."/>
            <person name="Grigoriev I.V."/>
            <person name="Hibbett D.S."/>
            <person name="Martin F."/>
        </authorList>
    </citation>
    <scope>NUCLEOTIDE SEQUENCE [LARGE SCALE GENOMIC DNA]</scope>
    <source>
        <strain evidence="2">Foug A</strain>
    </source>
</reference>
<reference evidence="1 2" key="1">
    <citation type="submission" date="2014-04" db="EMBL/GenBank/DDBJ databases">
        <authorList>
            <consortium name="DOE Joint Genome Institute"/>
            <person name="Kuo A."/>
            <person name="Kohler A."/>
            <person name="Nagy L.G."/>
            <person name="Floudas D."/>
            <person name="Copeland A."/>
            <person name="Barry K.W."/>
            <person name="Cichocki N."/>
            <person name="Veneault-Fourrey C."/>
            <person name="LaButti K."/>
            <person name="Lindquist E.A."/>
            <person name="Lipzen A."/>
            <person name="Lundell T."/>
            <person name="Morin E."/>
            <person name="Murat C."/>
            <person name="Sun H."/>
            <person name="Tunlid A."/>
            <person name="Henrissat B."/>
            <person name="Grigoriev I.V."/>
            <person name="Hibbett D.S."/>
            <person name="Martin F."/>
            <person name="Nordberg H.P."/>
            <person name="Cantor M.N."/>
            <person name="Hua S.X."/>
        </authorList>
    </citation>
    <scope>NUCLEOTIDE SEQUENCE [LARGE SCALE GENOMIC DNA]</scope>
    <source>
        <strain evidence="1 2">Foug A</strain>
    </source>
</reference>
<dbReference type="OrthoDB" id="3216045at2759"/>
<dbReference type="Proteomes" id="UP000053989">
    <property type="component" value="Unassembled WGS sequence"/>
</dbReference>
<dbReference type="HOGENOM" id="CLU_3020090_0_0_1"/>
<dbReference type="AlphaFoldDB" id="A0A0C3D803"/>
<gene>
    <name evidence="1" type="ORF">SCLCIDRAFT_1219908</name>
</gene>
<dbReference type="EMBL" id="KN822108">
    <property type="protein sequence ID" value="KIM56880.1"/>
    <property type="molecule type" value="Genomic_DNA"/>
</dbReference>
<evidence type="ECO:0000313" key="2">
    <source>
        <dbReference type="Proteomes" id="UP000053989"/>
    </source>
</evidence>
<feature type="non-terminal residue" evidence="1">
    <location>
        <position position="1"/>
    </location>
</feature>
<keyword evidence="2" id="KW-1185">Reference proteome</keyword>
<organism evidence="1 2">
    <name type="scientific">Scleroderma citrinum Foug A</name>
    <dbReference type="NCBI Taxonomy" id="1036808"/>
    <lineage>
        <taxon>Eukaryota</taxon>
        <taxon>Fungi</taxon>
        <taxon>Dikarya</taxon>
        <taxon>Basidiomycota</taxon>
        <taxon>Agaricomycotina</taxon>
        <taxon>Agaricomycetes</taxon>
        <taxon>Agaricomycetidae</taxon>
        <taxon>Boletales</taxon>
        <taxon>Sclerodermatineae</taxon>
        <taxon>Sclerodermataceae</taxon>
        <taxon>Scleroderma</taxon>
    </lineage>
</organism>
<sequence length="56" mass="6453">TTFFYSGVFFSRARAIFPRHLLLASLSFVEEWSFRLASCSLLGILIDTLYPDILYS</sequence>
<accession>A0A0C3D803</accession>
<name>A0A0C3D803_9AGAM</name>
<evidence type="ECO:0000313" key="1">
    <source>
        <dbReference type="EMBL" id="KIM56880.1"/>
    </source>
</evidence>
<proteinExistence type="predicted"/>